<evidence type="ECO:0000313" key="2">
    <source>
        <dbReference type="Proteomes" id="UP001240678"/>
    </source>
</evidence>
<proteinExistence type="predicted"/>
<dbReference type="RefSeq" id="XP_060318002.1">
    <property type="nucleotide sequence ID" value="XM_060451737.1"/>
</dbReference>
<reference evidence="1 2" key="1">
    <citation type="submission" date="2016-10" db="EMBL/GenBank/DDBJ databases">
        <title>The genome sequence of Colletotrichum fioriniae PJ7.</title>
        <authorList>
            <person name="Baroncelli R."/>
        </authorList>
    </citation>
    <scope>NUCLEOTIDE SEQUENCE [LARGE SCALE GENOMIC DNA]</scope>
    <source>
        <strain evidence="1 2">IMI 309622</strain>
    </source>
</reference>
<protein>
    <submittedName>
        <fullName evidence="1">Uncharacterized protein</fullName>
    </submittedName>
</protein>
<name>A0AAI9Z5J5_9PEZI</name>
<dbReference type="AlphaFoldDB" id="A0AAI9Z5J5"/>
<accession>A0AAI9Z5J5</accession>
<keyword evidence="2" id="KW-1185">Reference proteome</keyword>
<comment type="caution">
    <text evidence="1">The sequence shown here is derived from an EMBL/GenBank/DDBJ whole genome shotgun (WGS) entry which is preliminary data.</text>
</comment>
<dbReference type="Proteomes" id="UP001240678">
    <property type="component" value="Unassembled WGS sequence"/>
</dbReference>
<organism evidence="1 2">
    <name type="scientific">Colletotrichum costaricense</name>
    <dbReference type="NCBI Taxonomy" id="1209916"/>
    <lineage>
        <taxon>Eukaryota</taxon>
        <taxon>Fungi</taxon>
        <taxon>Dikarya</taxon>
        <taxon>Ascomycota</taxon>
        <taxon>Pezizomycotina</taxon>
        <taxon>Sordariomycetes</taxon>
        <taxon>Hypocreomycetidae</taxon>
        <taxon>Glomerellales</taxon>
        <taxon>Glomerellaceae</taxon>
        <taxon>Colletotrichum</taxon>
        <taxon>Colletotrichum acutatum species complex</taxon>
    </lineage>
</organism>
<sequence>MGTWGVSGHEPLLGYDCGRDTVVAPAPHPHAAGHTPAVHSSVAATKFLRCTSLGRHGHAAVPRRTFRAAPCNSRAKKWEEAS</sequence>
<gene>
    <name evidence="1" type="ORF">CCOS01_03551</name>
</gene>
<evidence type="ECO:0000313" key="1">
    <source>
        <dbReference type="EMBL" id="KAK1534799.1"/>
    </source>
</evidence>
<dbReference type="EMBL" id="MOOE01000003">
    <property type="protein sequence ID" value="KAK1534799.1"/>
    <property type="molecule type" value="Genomic_DNA"/>
</dbReference>
<dbReference type="GeneID" id="85335284"/>